<proteinExistence type="predicted"/>
<gene>
    <name evidence="1" type="ORF">PHACADRAFT_213284</name>
</gene>
<name>K5VXY6_PHACS</name>
<dbReference type="RefSeq" id="XP_007400598.1">
    <property type="nucleotide sequence ID" value="XM_007400536.1"/>
</dbReference>
<organism evidence="1 2">
    <name type="scientific">Phanerochaete carnosa (strain HHB-10118-sp)</name>
    <name type="common">White-rot fungus</name>
    <name type="synonym">Peniophora carnosa</name>
    <dbReference type="NCBI Taxonomy" id="650164"/>
    <lineage>
        <taxon>Eukaryota</taxon>
        <taxon>Fungi</taxon>
        <taxon>Dikarya</taxon>
        <taxon>Basidiomycota</taxon>
        <taxon>Agaricomycotina</taxon>
        <taxon>Agaricomycetes</taxon>
        <taxon>Polyporales</taxon>
        <taxon>Phanerochaetaceae</taxon>
        <taxon>Phanerochaete</taxon>
    </lineage>
</organism>
<dbReference type="GeneID" id="18913357"/>
<dbReference type="EMBL" id="JH930477">
    <property type="protein sequence ID" value="EKM51459.1"/>
    <property type="molecule type" value="Genomic_DNA"/>
</dbReference>
<reference evidence="1 2" key="1">
    <citation type="journal article" date="2012" name="BMC Genomics">
        <title>Comparative genomics of the white-rot fungi, Phanerochaete carnosa and P. chrysosporium, to elucidate the genetic basis of the distinct wood types they colonize.</title>
        <authorList>
            <person name="Suzuki H."/>
            <person name="MacDonald J."/>
            <person name="Syed K."/>
            <person name="Salamov A."/>
            <person name="Hori C."/>
            <person name="Aerts A."/>
            <person name="Henrissat B."/>
            <person name="Wiebenga A."/>
            <person name="vanKuyk P.A."/>
            <person name="Barry K."/>
            <person name="Lindquist E."/>
            <person name="LaButti K."/>
            <person name="Lapidus A."/>
            <person name="Lucas S."/>
            <person name="Coutinho P."/>
            <person name="Gong Y."/>
            <person name="Samejima M."/>
            <person name="Mahadevan R."/>
            <person name="Abou-Zaid M."/>
            <person name="de Vries R.P."/>
            <person name="Igarashi K."/>
            <person name="Yadav J.S."/>
            <person name="Grigoriev I.V."/>
            <person name="Master E.R."/>
        </authorList>
    </citation>
    <scope>NUCLEOTIDE SEQUENCE [LARGE SCALE GENOMIC DNA]</scope>
    <source>
        <strain evidence="1 2">HHB-10118-sp</strain>
    </source>
</reference>
<sequence length="113" mass="12848">MTADLNELIRLRKDVLAAKRLYKISPEPPSAIRLTVDFFVLLILPAAYSYYNFSTLDADVNYDADKTVPRPNASTPSKLARFSLLRDSEMLQCYQGKYRLSKEQAAMGDIFGY</sequence>
<dbReference type="KEGG" id="pco:PHACADRAFT_213284"/>
<dbReference type="HOGENOM" id="CLU_2134391_0_0_1"/>
<dbReference type="InParanoid" id="K5VXY6"/>
<evidence type="ECO:0000313" key="1">
    <source>
        <dbReference type="EMBL" id="EKM51459.1"/>
    </source>
</evidence>
<keyword evidence="2" id="KW-1185">Reference proteome</keyword>
<accession>K5VXY6</accession>
<dbReference type="AlphaFoldDB" id="K5VXY6"/>
<evidence type="ECO:0000313" key="2">
    <source>
        <dbReference type="Proteomes" id="UP000008370"/>
    </source>
</evidence>
<dbReference type="Proteomes" id="UP000008370">
    <property type="component" value="Unassembled WGS sequence"/>
</dbReference>
<protein>
    <submittedName>
        <fullName evidence="1">Uncharacterized protein</fullName>
    </submittedName>
</protein>